<organism evidence="1 2">
    <name type="scientific">Planotetraspora silvatica</name>
    <dbReference type="NCBI Taxonomy" id="234614"/>
    <lineage>
        <taxon>Bacteria</taxon>
        <taxon>Bacillati</taxon>
        <taxon>Actinomycetota</taxon>
        <taxon>Actinomycetes</taxon>
        <taxon>Streptosporangiales</taxon>
        <taxon>Streptosporangiaceae</taxon>
        <taxon>Planotetraspora</taxon>
    </lineage>
</organism>
<proteinExistence type="predicted"/>
<comment type="caution">
    <text evidence="1">The sequence shown here is derived from an EMBL/GenBank/DDBJ whole genome shotgun (WGS) entry which is preliminary data.</text>
</comment>
<protein>
    <submittedName>
        <fullName evidence="1">Uncharacterized protein</fullName>
    </submittedName>
</protein>
<keyword evidence="2" id="KW-1185">Reference proteome</keyword>
<dbReference type="Proteomes" id="UP000644610">
    <property type="component" value="Unassembled WGS sequence"/>
</dbReference>
<name>A0A8J3XMJ8_9ACTN</name>
<dbReference type="EMBL" id="BOOQ01000026">
    <property type="protein sequence ID" value="GII47512.1"/>
    <property type="molecule type" value="Genomic_DNA"/>
</dbReference>
<dbReference type="RefSeq" id="WP_203976118.1">
    <property type="nucleotide sequence ID" value="NZ_BAAAKY010000050.1"/>
</dbReference>
<accession>A0A8J3XMJ8</accession>
<dbReference type="AlphaFoldDB" id="A0A8J3XMJ8"/>
<evidence type="ECO:0000313" key="1">
    <source>
        <dbReference type="EMBL" id="GII47512.1"/>
    </source>
</evidence>
<sequence>MAGFGCRRLVLLGLSRLRLDGFGAVCAGSSRCGLSCAGLVDLGLVHHLGHLKLVYLGLGHLELAHLRPGPLVRHAGFGCRI</sequence>
<gene>
    <name evidence="1" type="ORF">Psi02_39360</name>
</gene>
<reference evidence="1" key="1">
    <citation type="submission" date="2021-01" db="EMBL/GenBank/DDBJ databases">
        <title>Whole genome shotgun sequence of Planotetraspora silvatica NBRC 100141.</title>
        <authorList>
            <person name="Komaki H."/>
            <person name="Tamura T."/>
        </authorList>
    </citation>
    <scope>NUCLEOTIDE SEQUENCE</scope>
    <source>
        <strain evidence="1">NBRC 100141</strain>
    </source>
</reference>
<evidence type="ECO:0000313" key="2">
    <source>
        <dbReference type="Proteomes" id="UP000644610"/>
    </source>
</evidence>